<evidence type="ECO:0000256" key="1">
    <source>
        <dbReference type="SAM" id="MobiDB-lite"/>
    </source>
</evidence>
<evidence type="ECO:0000313" key="2">
    <source>
        <dbReference type="EMBL" id="RTR29037.1"/>
    </source>
</evidence>
<accession>A0A431W0K2</accession>
<proteinExistence type="predicted"/>
<reference evidence="2 3" key="1">
    <citation type="submission" date="2018-12" db="EMBL/GenBank/DDBJ databases">
        <title>Deinococcus radiophilus ATCC 27603 genome sequencing and assembly.</title>
        <authorList>
            <person name="Maclea K.S."/>
            <person name="Maynard C.R."/>
        </authorList>
    </citation>
    <scope>NUCLEOTIDE SEQUENCE [LARGE SCALE GENOMIC DNA]</scope>
    <source>
        <strain evidence="2 3">ATCC 27603</strain>
    </source>
</reference>
<evidence type="ECO:0000313" key="3">
    <source>
        <dbReference type="Proteomes" id="UP000277766"/>
    </source>
</evidence>
<dbReference type="EMBL" id="RXPE01000005">
    <property type="protein sequence ID" value="RTR29037.1"/>
    <property type="molecule type" value="Genomic_DNA"/>
</dbReference>
<name>A0A431W0K2_9DEIO</name>
<sequence length="84" mass="8689">MPSKPVVRHHHPGPNPKGDKALAAAGAVVMRRAMEGLRRDGDPYLGHVTTGSGQAISSPEAQTALAQALIGQPSPTPHRVSKPA</sequence>
<keyword evidence="3" id="KW-1185">Reference proteome</keyword>
<protein>
    <submittedName>
        <fullName evidence="2">Uncharacterized protein</fullName>
    </submittedName>
</protein>
<feature type="compositionally biased region" description="Basic residues" evidence="1">
    <location>
        <begin position="1"/>
        <end position="12"/>
    </location>
</feature>
<feature type="region of interest" description="Disordered" evidence="1">
    <location>
        <begin position="1"/>
        <end position="20"/>
    </location>
</feature>
<comment type="caution">
    <text evidence="2">The sequence shown here is derived from an EMBL/GenBank/DDBJ whole genome shotgun (WGS) entry which is preliminary data.</text>
</comment>
<organism evidence="2 3">
    <name type="scientific">Deinococcus radiophilus</name>
    <dbReference type="NCBI Taxonomy" id="32062"/>
    <lineage>
        <taxon>Bacteria</taxon>
        <taxon>Thermotogati</taxon>
        <taxon>Deinococcota</taxon>
        <taxon>Deinococci</taxon>
        <taxon>Deinococcales</taxon>
        <taxon>Deinococcaceae</taxon>
        <taxon>Deinococcus</taxon>
    </lineage>
</organism>
<dbReference type="AlphaFoldDB" id="A0A431W0K2"/>
<gene>
    <name evidence="2" type="ORF">EJ104_04120</name>
</gene>
<dbReference type="Proteomes" id="UP000277766">
    <property type="component" value="Unassembled WGS sequence"/>
</dbReference>
<dbReference type="RefSeq" id="WP_126351492.1">
    <property type="nucleotide sequence ID" value="NZ_CP086380.1"/>
</dbReference>